<dbReference type="InterPro" id="IPR024517">
    <property type="entry name" value="Glycogen_phosphorylase_DUF3417"/>
</dbReference>
<dbReference type="InterPro" id="IPR000811">
    <property type="entry name" value="Glyco_trans_35"/>
</dbReference>
<comment type="similarity">
    <text evidence="3">Belongs to the glycogen phosphorylase family.</text>
</comment>
<keyword evidence="8" id="KW-0663">Pyridoxal phosphate</keyword>
<evidence type="ECO:0000256" key="8">
    <source>
        <dbReference type="ARBA" id="ARBA00022898"/>
    </source>
</evidence>
<dbReference type="InterPro" id="IPR052182">
    <property type="entry name" value="Glycogen/Maltodextrin_Phosph"/>
</dbReference>
<evidence type="ECO:0000256" key="6">
    <source>
        <dbReference type="ARBA" id="ARBA00022676"/>
    </source>
</evidence>
<comment type="cofactor">
    <cofactor evidence="2">
        <name>pyridoxal 5'-phosphate</name>
        <dbReference type="ChEBI" id="CHEBI:597326"/>
    </cofactor>
</comment>
<dbReference type="EMBL" id="JBBHLI010000012">
    <property type="protein sequence ID" value="MEK9502558.1"/>
    <property type="molecule type" value="Genomic_DNA"/>
</dbReference>
<proteinExistence type="inferred from homology"/>
<comment type="function">
    <text evidence="10">Phosphorylase is an important allosteric enzyme in carbohydrate metabolism. Enzymes from different sources differ in their regulatory mechanisms and in their natural substrates. However, all known phosphorylases share catalytic and structural properties.</text>
</comment>
<evidence type="ECO:0000256" key="1">
    <source>
        <dbReference type="ARBA" id="ARBA00001275"/>
    </source>
</evidence>
<dbReference type="RefSeq" id="WP_405280489.1">
    <property type="nucleotide sequence ID" value="NZ_CP144380.1"/>
</dbReference>
<dbReference type="Pfam" id="PF11897">
    <property type="entry name" value="DUF3417"/>
    <property type="match status" value="1"/>
</dbReference>
<keyword evidence="6" id="KW-0328">Glycosyltransferase</keyword>
<accession>A0ABU9ECV5</accession>
<dbReference type="PROSITE" id="PS00102">
    <property type="entry name" value="PHOSPHORYLASE"/>
    <property type="match status" value="1"/>
</dbReference>
<evidence type="ECO:0000256" key="2">
    <source>
        <dbReference type="ARBA" id="ARBA00001933"/>
    </source>
</evidence>
<evidence type="ECO:0000256" key="9">
    <source>
        <dbReference type="ARBA" id="ARBA00023277"/>
    </source>
</evidence>
<dbReference type="SUPFAM" id="SSF53756">
    <property type="entry name" value="UDP-Glycosyltransferase/glycogen phosphorylase"/>
    <property type="match status" value="1"/>
</dbReference>
<gene>
    <name evidence="12" type="primary">glgP</name>
    <name evidence="12" type="ORF">WI372_16310</name>
</gene>
<evidence type="ECO:0000259" key="11">
    <source>
        <dbReference type="Pfam" id="PF11897"/>
    </source>
</evidence>
<dbReference type="EC" id="2.4.1.1" evidence="4"/>
<keyword evidence="9" id="KW-0119">Carbohydrate metabolism</keyword>
<keyword evidence="7" id="KW-0808">Transferase</keyword>
<evidence type="ECO:0000256" key="3">
    <source>
        <dbReference type="ARBA" id="ARBA00006047"/>
    </source>
</evidence>
<evidence type="ECO:0000256" key="5">
    <source>
        <dbReference type="ARBA" id="ARBA00022533"/>
    </source>
</evidence>
<dbReference type="Proteomes" id="UP001484239">
    <property type="component" value="Unassembled WGS sequence"/>
</dbReference>
<keyword evidence="5" id="KW-0021">Allosteric enzyme</keyword>
<dbReference type="NCBIfam" id="TIGR02094">
    <property type="entry name" value="more_P_ylases"/>
    <property type="match status" value="1"/>
</dbReference>
<evidence type="ECO:0000256" key="7">
    <source>
        <dbReference type="ARBA" id="ARBA00022679"/>
    </source>
</evidence>
<feature type="domain" description="DUF3417" evidence="11">
    <location>
        <begin position="11"/>
        <end position="120"/>
    </location>
</feature>
<evidence type="ECO:0000256" key="4">
    <source>
        <dbReference type="ARBA" id="ARBA00012591"/>
    </source>
</evidence>
<dbReference type="Pfam" id="PF00343">
    <property type="entry name" value="Phosphorylase"/>
    <property type="match status" value="1"/>
</dbReference>
<sequence length="719" mass="81360">MTFAEGKIPFLPERLAGLADVALNLSWRWNRSARAMLKAIDPALWSLTRHNPVEMLRSVDPARLVECASDPRFLALYDEAVASLDSAREAQDTWYQQTFPDIGSGRIAYFCAEFGMHNSIPIYSGGLGVLAGDHCKSASDLGVPLVGVGLLYTKGYFDQKISLEGWQEDSDEPFDPSIMPLTRLSTPEGSPVIATIHGWGREIQVGAWRLRAGRVDLILLDTDLPGNDDQDRELTRKLYGGGQEYRLRQEWILGIGGVRVLRSLGVEVSAFHANEGHAAFMLVERVAELIREGWNHDDAVAEVRSRSVFTTHTPVPAGHDVFSGRQIEDVVDGRWQDFGMDEEAFRALGRHPDLEPDRFHMTALAIRLCRWVNGVSRIHGELTRTSWTALWPDREPSTLPIGHITNGVHLPTWMSRRVMTMLDELCGAGWERRIDDPEFWNCVAELDDDALWGVHMKLKYELLSFVREQSRQRWRTHQWDASHLVGSGTLLNPHTLTIGFARRFATYKRANLLFRDIARLERLLTNEQYPVQLVFAGKAHPADDQAKGILQQIFHSTRDPKFEGRVAFIEDYDLHVAHRLVQGVDLWLNLPRAPLEASGTSGMKAAMNGVPQLSTFDGWWAEGYTGANGWTLPLAKGEDAEVDAADHEAVFNVLEREVVPRYYRRDDEDLPREWIATMKAAIRESGRFFTTRRMVQDYARDYYLPALRGDKAGDDPPQR</sequence>
<evidence type="ECO:0000313" key="13">
    <source>
        <dbReference type="Proteomes" id="UP001484239"/>
    </source>
</evidence>
<comment type="caution">
    <text evidence="12">The sequence shown here is derived from an EMBL/GenBank/DDBJ whole genome shotgun (WGS) entry which is preliminary data.</text>
</comment>
<evidence type="ECO:0000256" key="10">
    <source>
        <dbReference type="ARBA" id="ARBA00025174"/>
    </source>
</evidence>
<dbReference type="Gene3D" id="3.40.50.2000">
    <property type="entry name" value="Glycogen Phosphorylase B"/>
    <property type="match status" value="2"/>
</dbReference>
<protein>
    <recommendedName>
        <fullName evidence="4">glycogen phosphorylase</fullName>
        <ecNumber evidence="4">2.4.1.1</ecNumber>
    </recommendedName>
</protein>
<reference evidence="12 13" key="1">
    <citation type="submission" date="2024-02" db="EMBL/GenBank/DDBJ databases">
        <title>A novel Gemmatimonadota bacterium.</title>
        <authorList>
            <person name="Du Z.-J."/>
            <person name="Ye Y.-Q."/>
        </authorList>
    </citation>
    <scope>NUCLEOTIDE SEQUENCE [LARGE SCALE GENOMIC DNA]</scope>
    <source>
        <strain evidence="12 13">DH-20</strain>
    </source>
</reference>
<keyword evidence="13" id="KW-1185">Reference proteome</keyword>
<dbReference type="InterPro" id="IPR011834">
    <property type="entry name" value="Agluc_phsphrylas"/>
</dbReference>
<dbReference type="PANTHER" id="PTHR42655:SF1">
    <property type="entry name" value="GLYCOGEN PHOSPHORYLASE"/>
    <property type="match status" value="1"/>
</dbReference>
<comment type="catalytic activity">
    <reaction evidence="1">
        <text>[(1-&gt;4)-alpha-D-glucosyl](n) + phosphate = [(1-&gt;4)-alpha-D-glucosyl](n-1) + alpha-D-glucose 1-phosphate</text>
        <dbReference type="Rhea" id="RHEA:41732"/>
        <dbReference type="Rhea" id="RHEA-COMP:9584"/>
        <dbReference type="Rhea" id="RHEA-COMP:9586"/>
        <dbReference type="ChEBI" id="CHEBI:15444"/>
        <dbReference type="ChEBI" id="CHEBI:43474"/>
        <dbReference type="ChEBI" id="CHEBI:58601"/>
        <dbReference type="EC" id="2.4.1.1"/>
    </reaction>
</comment>
<dbReference type="PANTHER" id="PTHR42655">
    <property type="entry name" value="GLYCOGEN PHOSPHORYLASE"/>
    <property type="match status" value="1"/>
</dbReference>
<dbReference type="PIRSF" id="PIRSF000460">
    <property type="entry name" value="Pprylas_GlgP"/>
    <property type="match status" value="1"/>
</dbReference>
<dbReference type="InterPro" id="IPR035090">
    <property type="entry name" value="Pyridoxal_P_attach_site"/>
</dbReference>
<evidence type="ECO:0000313" key="12">
    <source>
        <dbReference type="EMBL" id="MEK9502558.1"/>
    </source>
</evidence>
<organism evidence="12 13">
    <name type="scientific">Gaopeijia maritima</name>
    <dbReference type="NCBI Taxonomy" id="3119007"/>
    <lineage>
        <taxon>Bacteria</taxon>
        <taxon>Pseudomonadati</taxon>
        <taxon>Gemmatimonadota</taxon>
        <taxon>Longimicrobiia</taxon>
        <taxon>Gaopeijiales</taxon>
        <taxon>Gaopeijiaceae</taxon>
        <taxon>Gaopeijia</taxon>
    </lineage>
</organism>
<name>A0ABU9ECV5_9BACT</name>